<evidence type="ECO:0000313" key="5">
    <source>
        <dbReference type="Proteomes" id="UP000246702"/>
    </source>
</evidence>
<dbReference type="InterPro" id="IPR020845">
    <property type="entry name" value="AMP-binding_CS"/>
</dbReference>
<dbReference type="EMBL" id="MSFK01000006">
    <property type="protein sequence ID" value="PWY93467.1"/>
    <property type="molecule type" value="Genomic_DNA"/>
</dbReference>
<dbReference type="PANTHER" id="PTHR43201">
    <property type="entry name" value="ACYL-COA SYNTHETASE"/>
    <property type="match status" value="1"/>
</dbReference>
<keyword evidence="5" id="KW-1185">Reference proteome</keyword>
<dbReference type="InterPro" id="IPR042099">
    <property type="entry name" value="ANL_N_sf"/>
</dbReference>
<protein>
    <submittedName>
        <fullName evidence="4">Acyl-CoA synthetases /AMP-acid ligases II</fullName>
    </submittedName>
</protein>
<dbReference type="InterPro" id="IPR045851">
    <property type="entry name" value="AMP-bd_C_sf"/>
</dbReference>
<dbReference type="AlphaFoldDB" id="A0A317X7E0"/>
<dbReference type="InterPro" id="IPR000873">
    <property type="entry name" value="AMP-dep_synth/lig_dom"/>
</dbReference>
<evidence type="ECO:0000313" key="4">
    <source>
        <dbReference type="EMBL" id="PWY93467.1"/>
    </source>
</evidence>
<dbReference type="Gene3D" id="3.30.300.30">
    <property type="match status" value="1"/>
</dbReference>
<dbReference type="SUPFAM" id="SSF56801">
    <property type="entry name" value="Acetyl-CoA synthetase-like"/>
    <property type="match status" value="1"/>
</dbReference>
<dbReference type="STRING" id="1450535.A0A317X7E0"/>
<evidence type="ECO:0000256" key="1">
    <source>
        <dbReference type="SAM" id="MobiDB-lite"/>
    </source>
</evidence>
<keyword evidence="4" id="KW-0436">Ligase</keyword>
<dbReference type="Pfam" id="PF13193">
    <property type="entry name" value="AMP-binding_C"/>
    <property type="match status" value="1"/>
</dbReference>
<dbReference type="Pfam" id="PF00501">
    <property type="entry name" value="AMP-binding"/>
    <property type="match status" value="1"/>
</dbReference>
<dbReference type="GO" id="GO:0031956">
    <property type="term" value="F:medium-chain fatty acid-CoA ligase activity"/>
    <property type="evidence" value="ECO:0007669"/>
    <property type="project" value="TreeGrafter"/>
</dbReference>
<dbReference type="OrthoDB" id="10253115at2759"/>
<feature type="region of interest" description="Disordered" evidence="1">
    <location>
        <begin position="568"/>
        <end position="590"/>
    </location>
</feature>
<dbReference type="InterPro" id="IPR025110">
    <property type="entry name" value="AMP-bd_C"/>
</dbReference>
<evidence type="ECO:0000259" key="3">
    <source>
        <dbReference type="Pfam" id="PF13193"/>
    </source>
</evidence>
<feature type="domain" description="AMP-binding enzyme C-terminal" evidence="3">
    <location>
        <begin position="464"/>
        <end position="546"/>
    </location>
</feature>
<reference evidence="4 5" key="1">
    <citation type="submission" date="2016-12" db="EMBL/GenBank/DDBJ databases">
        <title>The genomes of Aspergillus section Nigri reveals drivers in fungal speciation.</title>
        <authorList>
            <consortium name="DOE Joint Genome Institute"/>
            <person name="Vesth T.C."/>
            <person name="Nybo J."/>
            <person name="Theobald S."/>
            <person name="Brandl J."/>
            <person name="Frisvad J.C."/>
            <person name="Nielsen K.F."/>
            <person name="Lyhne E.K."/>
            <person name="Kogle M.E."/>
            <person name="Kuo A."/>
            <person name="Riley R."/>
            <person name="Clum A."/>
            <person name="Nolan M."/>
            <person name="Lipzen A."/>
            <person name="Salamov A."/>
            <person name="Henrissat B."/>
            <person name="Wiebenga A."/>
            <person name="De Vries R.P."/>
            <person name="Grigoriev I.V."/>
            <person name="Mortensen U.H."/>
            <person name="Andersen M.R."/>
            <person name="Baker S.E."/>
        </authorList>
    </citation>
    <scope>NUCLEOTIDE SEQUENCE [LARGE SCALE GENOMIC DNA]</scope>
    <source>
        <strain evidence="4 5">CBS 115572</strain>
    </source>
</reference>
<gene>
    <name evidence="4" type="ORF">BO94DRAFT_511011</name>
</gene>
<accession>A0A317X7E0</accession>
<name>A0A317X7E0_9EURO</name>
<proteinExistence type="predicted"/>
<evidence type="ECO:0000259" key="2">
    <source>
        <dbReference type="Pfam" id="PF00501"/>
    </source>
</evidence>
<dbReference type="Proteomes" id="UP000246702">
    <property type="component" value="Unassembled WGS sequence"/>
</dbReference>
<dbReference type="PANTHER" id="PTHR43201:SF6">
    <property type="entry name" value="ACYL COA SYNTHETASE (EUROFUNG)"/>
    <property type="match status" value="1"/>
</dbReference>
<sequence>MQEASSSLSITHGPSEPALIPFSIGQLLDHQAAKYPTHEAVVFPTEGIRYTYHELSHRVQTVSKALLAHGISAGDRIGVFSGNCAQYVEVFLAVTRIGAITVLLNTAYSSIECQNVLKETAGCSMLFTSSHIGQRGLASNIGDIRLLMEKNKLPDLKEIVLLQSHGPPSEYRLYEDFLNQASRRPEIGLSEEVDSDQTCTFQFTSGTTGAPKIAMLTHRNVINNGNLIGHRLQLTPEDVVCCPYPLFHIFGLVIGLLSCLTHGATVVYPSPTFDPAAVLQSIVQESCTGLHGVPTIFIALLERYHHLNLDSIHIRTGLIGGAPIPAALIKDVQRAFGFEDLTVAYGTTETSPISFMSRASDQPDDGVVIHNALLPHTSAKIVDLEGKVVPRGVRGELCIAGYLVQEGYHENPTKTAEALRPDASGIVWMHSGDEALVNEDGHCLITGRIKDIIIRGAENIYPAEIEERLNEHPAISQACVVGVQHRLLGEEVAAILQPALDQPRPSRQTIIDWVQTTLGTQKAPSWIFWLGDDGNPKAFPITESGKIKRIEVADLSNQLLAKKMPSGYMGPSGLMDPTTRPPWTTEPEKRNKFCLLS</sequence>
<feature type="domain" description="AMP-dependent synthetase/ligase" evidence="2">
    <location>
        <begin position="28"/>
        <end position="409"/>
    </location>
</feature>
<comment type="caution">
    <text evidence="4">The sequence shown here is derived from an EMBL/GenBank/DDBJ whole genome shotgun (WGS) entry which is preliminary data.</text>
</comment>
<organism evidence="4 5">
    <name type="scientific">Aspergillus sclerotioniger CBS 115572</name>
    <dbReference type="NCBI Taxonomy" id="1450535"/>
    <lineage>
        <taxon>Eukaryota</taxon>
        <taxon>Fungi</taxon>
        <taxon>Dikarya</taxon>
        <taxon>Ascomycota</taxon>
        <taxon>Pezizomycotina</taxon>
        <taxon>Eurotiomycetes</taxon>
        <taxon>Eurotiomycetidae</taxon>
        <taxon>Eurotiales</taxon>
        <taxon>Aspergillaceae</taxon>
        <taxon>Aspergillus</taxon>
        <taxon>Aspergillus subgen. Circumdati</taxon>
    </lineage>
</organism>
<dbReference type="GO" id="GO:0006631">
    <property type="term" value="P:fatty acid metabolic process"/>
    <property type="evidence" value="ECO:0007669"/>
    <property type="project" value="TreeGrafter"/>
</dbReference>
<dbReference type="PROSITE" id="PS00455">
    <property type="entry name" value="AMP_BINDING"/>
    <property type="match status" value="1"/>
</dbReference>
<dbReference type="RefSeq" id="XP_025470228.1">
    <property type="nucleotide sequence ID" value="XM_025609750.1"/>
</dbReference>
<dbReference type="GeneID" id="37111893"/>
<dbReference type="Gene3D" id="3.40.50.12780">
    <property type="entry name" value="N-terminal domain of ligase-like"/>
    <property type="match status" value="1"/>
</dbReference>